<gene>
    <name evidence="1" type="ORF">MNBD_GAMMA22-1192</name>
</gene>
<evidence type="ECO:0000313" key="1">
    <source>
        <dbReference type="EMBL" id="VAW98162.1"/>
    </source>
</evidence>
<proteinExistence type="predicted"/>
<sequence>MNTMKLSFKLAALLIVLGTSVLSTSIHADPKKTQAINAATSKHKDTAAKVSNKNSTVVNTVANTPVILVGTSALDPVVAARVLYEERLAEREAELEAEEIFRKSQALLLANDPLLSESAPEP</sequence>
<protein>
    <submittedName>
        <fullName evidence="1">Uncharacterized protein</fullName>
    </submittedName>
</protein>
<name>A0A3B1ADX0_9ZZZZ</name>
<dbReference type="AlphaFoldDB" id="A0A3B1ADX0"/>
<reference evidence="1" key="1">
    <citation type="submission" date="2018-06" db="EMBL/GenBank/DDBJ databases">
        <authorList>
            <person name="Zhirakovskaya E."/>
        </authorList>
    </citation>
    <scope>NUCLEOTIDE SEQUENCE</scope>
</reference>
<accession>A0A3B1ADX0</accession>
<dbReference type="EMBL" id="UOFS01000036">
    <property type="protein sequence ID" value="VAW98162.1"/>
    <property type="molecule type" value="Genomic_DNA"/>
</dbReference>
<organism evidence="1">
    <name type="scientific">hydrothermal vent metagenome</name>
    <dbReference type="NCBI Taxonomy" id="652676"/>
    <lineage>
        <taxon>unclassified sequences</taxon>
        <taxon>metagenomes</taxon>
        <taxon>ecological metagenomes</taxon>
    </lineage>
</organism>